<dbReference type="EMBL" id="AP026729">
    <property type="protein sequence ID" value="BDQ62684.1"/>
    <property type="molecule type" value="Genomic_DNA"/>
</dbReference>
<organism evidence="1 2">
    <name type="scientific">Enterococcus faecalis</name>
    <name type="common">Streptococcus faecalis</name>
    <dbReference type="NCBI Taxonomy" id="1351"/>
    <lineage>
        <taxon>Bacteria</taxon>
        <taxon>Bacillati</taxon>
        <taxon>Bacillota</taxon>
        <taxon>Bacilli</taxon>
        <taxon>Lactobacillales</taxon>
        <taxon>Enterococcaceae</taxon>
        <taxon>Enterococcus</taxon>
    </lineage>
</organism>
<sequence>MTISTESFGQGMLLYTLTNKNGVTLKATDFGARIVALDVPLTKNESRSLVLGFPSADEYLSKDLYFGATIGRTAGRIADGSFELAGKTYQTMINTPTQTTLHGGTPGFESKKWHSEIQEAQANPSVKFWLESPAGENGFPGNLTVSVTYTLTEENE</sequence>
<gene>
    <name evidence="1" type="ORF">EfsSVR2332_27620</name>
</gene>
<evidence type="ECO:0000313" key="1">
    <source>
        <dbReference type="EMBL" id="BDQ62684.1"/>
    </source>
</evidence>
<accession>A0AC59HSJ4</accession>
<name>A0AC59HSJ4_ENTFL</name>
<dbReference type="Proteomes" id="UP001317613">
    <property type="component" value="Chromosome"/>
</dbReference>
<protein>
    <submittedName>
        <fullName evidence="1">Uncharacterized protein</fullName>
    </submittedName>
</protein>
<proteinExistence type="predicted"/>
<evidence type="ECO:0000313" key="2">
    <source>
        <dbReference type="Proteomes" id="UP001317613"/>
    </source>
</evidence>
<reference evidence="1" key="1">
    <citation type="submission" date="2022-08" db="EMBL/GenBank/DDBJ databases">
        <title>Molecular epidemiological analysis of five strains of VanD-type vancomycin-resistant Enterococcus faecalis.</title>
        <authorList>
            <person name="Mimura K."/>
            <person name="Hashimoto Y."/>
            <person name="Tomita H."/>
        </authorList>
    </citation>
    <scope>NUCLEOTIDE SEQUENCE</scope>
    <source>
        <strain evidence="1">SVR2332</strain>
    </source>
</reference>